<protein>
    <submittedName>
        <fullName evidence="1">Uncharacterized protein</fullName>
    </submittedName>
</protein>
<dbReference type="RefSeq" id="WP_206091616.1">
    <property type="nucleotide sequence ID" value="NZ_CP065053.1"/>
</dbReference>
<organism evidence="1 2">
    <name type="scientific">Massilia antarctica</name>
    <dbReference type="NCBI Taxonomy" id="2765360"/>
    <lineage>
        <taxon>Bacteria</taxon>
        <taxon>Pseudomonadati</taxon>
        <taxon>Pseudomonadota</taxon>
        <taxon>Betaproteobacteria</taxon>
        <taxon>Burkholderiales</taxon>
        <taxon>Oxalobacteraceae</taxon>
        <taxon>Telluria group</taxon>
        <taxon>Massilia</taxon>
    </lineage>
</organism>
<name>A0AA48WG79_9BURK</name>
<evidence type="ECO:0000313" key="1">
    <source>
        <dbReference type="EMBL" id="QPI52125.1"/>
    </source>
</evidence>
<proteinExistence type="predicted"/>
<keyword evidence="2" id="KW-1185">Reference proteome</keyword>
<dbReference type="EMBL" id="CP065053">
    <property type="protein sequence ID" value="QPI52125.1"/>
    <property type="molecule type" value="Genomic_DNA"/>
</dbReference>
<gene>
    <name evidence="1" type="ORF">IV454_11840</name>
</gene>
<reference evidence="1 2" key="1">
    <citation type="submission" date="2020-11" db="EMBL/GenBank/DDBJ databases">
        <authorList>
            <person name="Sun Q."/>
        </authorList>
    </citation>
    <scope>NUCLEOTIDE SEQUENCE [LARGE SCALE GENOMIC DNA]</scope>
    <source>
        <strain evidence="1 2">P8398</strain>
    </source>
</reference>
<evidence type="ECO:0000313" key="2">
    <source>
        <dbReference type="Proteomes" id="UP000662888"/>
    </source>
</evidence>
<dbReference type="Proteomes" id="UP000662888">
    <property type="component" value="Chromosome"/>
</dbReference>
<sequence>MLAKEKPKLLLDMFCALANALSPYVNRRTSIDRIPEARLAARLFNSEQVARPLLGPLAEEFYVATREAWQWNSRYWEQRAIYTQASSIDTAIQYARHAVAIEDHPFPWTTLASLLAKKMEKTTVGIQALFDEIYDLLIRVFKYETARQWRPTPHPYVALFHAVMEFLVKGGQLAPRKKDWIKEKIKYCEGAFSRDIKLIQVAGEIRLRLA</sequence>
<accession>A0AA48WG79</accession>